<dbReference type="PROSITE" id="PS51021">
    <property type="entry name" value="BAR"/>
    <property type="match status" value="1"/>
</dbReference>
<evidence type="ECO:0000313" key="7">
    <source>
        <dbReference type="EMBL" id="KAJ3435198.1"/>
    </source>
</evidence>
<organism evidence="7 8">
    <name type="scientific">Anaeramoeba flamelloides</name>
    <dbReference type="NCBI Taxonomy" id="1746091"/>
    <lineage>
        <taxon>Eukaryota</taxon>
        <taxon>Metamonada</taxon>
        <taxon>Anaeramoebidae</taxon>
        <taxon>Anaeramoeba</taxon>
    </lineage>
</organism>
<dbReference type="InterPro" id="IPR027267">
    <property type="entry name" value="AH/BAR_dom_sf"/>
</dbReference>
<proteinExistence type="predicted"/>
<dbReference type="GO" id="GO:0006897">
    <property type="term" value="P:endocytosis"/>
    <property type="evidence" value="ECO:0007669"/>
    <property type="project" value="InterPro"/>
</dbReference>
<feature type="compositionally biased region" description="Low complexity" evidence="5">
    <location>
        <begin position="266"/>
        <end position="276"/>
    </location>
</feature>
<feature type="region of interest" description="Disordered" evidence="5">
    <location>
        <begin position="242"/>
        <end position="323"/>
    </location>
</feature>
<reference evidence="7" key="1">
    <citation type="submission" date="2022-08" db="EMBL/GenBank/DDBJ databases">
        <title>Novel sulphate-reducing endosymbionts in the free-living metamonad Anaeramoeba.</title>
        <authorList>
            <person name="Jerlstrom-Hultqvist J."/>
            <person name="Cepicka I."/>
            <person name="Gallot-Lavallee L."/>
            <person name="Salas-Leiva D."/>
            <person name="Curtis B.A."/>
            <person name="Zahonova K."/>
            <person name="Pipaliya S."/>
            <person name="Dacks J."/>
            <person name="Roger A.J."/>
        </authorList>
    </citation>
    <scope>NUCLEOTIDE SEQUENCE</scope>
    <source>
        <strain evidence="7">Busselton2</strain>
    </source>
</reference>
<evidence type="ECO:0000313" key="8">
    <source>
        <dbReference type="Proteomes" id="UP001146793"/>
    </source>
</evidence>
<dbReference type="GO" id="GO:0015629">
    <property type="term" value="C:actin cytoskeleton"/>
    <property type="evidence" value="ECO:0007669"/>
    <property type="project" value="TreeGrafter"/>
</dbReference>
<dbReference type="Gene3D" id="1.20.1270.60">
    <property type="entry name" value="Arfaptin homology (AH) domain/BAR domain"/>
    <property type="match status" value="1"/>
</dbReference>
<dbReference type="EMBL" id="JANTQA010000042">
    <property type="protein sequence ID" value="KAJ3435198.1"/>
    <property type="molecule type" value="Genomic_DNA"/>
</dbReference>
<feature type="compositionally biased region" description="Polar residues" evidence="5">
    <location>
        <begin position="303"/>
        <end position="314"/>
    </location>
</feature>
<evidence type="ECO:0000259" key="6">
    <source>
        <dbReference type="PROSITE" id="PS51021"/>
    </source>
</evidence>
<accession>A0AAV7Z504</accession>
<feature type="domain" description="BAR" evidence="6">
    <location>
        <begin position="18"/>
        <end position="258"/>
    </location>
</feature>
<evidence type="ECO:0000256" key="5">
    <source>
        <dbReference type="SAM" id="MobiDB-lite"/>
    </source>
</evidence>
<comment type="caution">
    <text evidence="7">The sequence shown here is derived from an EMBL/GenBank/DDBJ whole genome shotgun (WGS) entry which is preliminary data.</text>
</comment>
<evidence type="ECO:0000256" key="4">
    <source>
        <dbReference type="SAM" id="Coils"/>
    </source>
</evidence>
<keyword evidence="2" id="KW-0963">Cytoplasm</keyword>
<evidence type="ECO:0000256" key="1">
    <source>
        <dbReference type="ARBA" id="ARBA00004245"/>
    </source>
</evidence>
<feature type="coiled-coil region" evidence="4">
    <location>
        <begin position="139"/>
        <end position="171"/>
    </location>
</feature>
<dbReference type="SUPFAM" id="SSF103657">
    <property type="entry name" value="BAR/IMD domain-like"/>
    <property type="match status" value="1"/>
</dbReference>
<dbReference type="PANTHER" id="PTHR47174">
    <property type="entry name" value="BRIDGING INTEGRATOR 3"/>
    <property type="match status" value="1"/>
</dbReference>
<dbReference type="Proteomes" id="UP001146793">
    <property type="component" value="Unassembled WGS sequence"/>
</dbReference>
<dbReference type="GO" id="GO:0005737">
    <property type="term" value="C:cytoplasm"/>
    <property type="evidence" value="ECO:0007669"/>
    <property type="project" value="InterPro"/>
</dbReference>
<dbReference type="InterPro" id="IPR004148">
    <property type="entry name" value="BAR_dom"/>
</dbReference>
<evidence type="ECO:0000256" key="3">
    <source>
        <dbReference type="ARBA" id="ARBA00023212"/>
    </source>
</evidence>
<protein>
    <submittedName>
        <fullName evidence="7">Bridging integrator</fullName>
    </submittedName>
</protein>
<dbReference type="PANTHER" id="PTHR47174:SF3">
    <property type="entry name" value="BRIDGING INTEGRATOR 3"/>
    <property type="match status" value="1"/>
</dbReference>
<keyword evidence="3" id="KW-0206">Cytoskeleton</keyword>
<sequence length="323" mass="37323">MSKSQKAKRFWKRGQQKLLQKVGKAEQTVDKDFTEKVEQFQTLKANTNKINISFIHLVTNLTSVQRLTSKLDEDLNTFFEHHPAEEKEDKENVEKLSKALKSSSKLLEDDLEQINKHCSLKIESKVNSLIKLEKNIKERNRLLTEHDFHKRKLDNAKKKKEKNKIEVAEDQFHTAKKIYKKSNKECKEKITKYHSQKDYFLTKIHINFLEIYKSILESLNQKRTNIGIDRSVLEYNKPTKNKSKVNVEKNSTEKESTSSESKSESESVSVSVSGSESKSKSESESVSVSVSESEGEKSEKNKPMSSDNDFTETTLEPVENQEN</sequence>
<gene>
    <name evidence="7" type="ORF">M0812_02329</name>
</gene>
<dbReference type="GO" id="GO:0051666">
    <property type="term" value="P:actin cortical patch localization"/>
    <property type="evidence" value="ECO:0007669"/>
    <property type="project" value="InterPro"/>
</dbReference>
<keyword evidence="4" id="KW-0175">Coiled coil</keyword>
<feature type="compositionally biased region" description="Basic and acidic residues" evidence="5">
    <location>
        <begin position="245"/>
        <end position="265"/>
    </location>
</feature>
<dbReference type="AlphaFoldDB" id="A0AAV7Z504"/>
<comment type="subcellular location">
    <subcellularLocation>
        <location evidence="1">Cytoplasm</location>
        <location evidence="1">Cytoskeleton</location>
    </subcellularLocation>
</comment>
<name>A0AAV7Z504_9EUKA</name>
<evidence type="ECO:0000256" key="2">
    <source>
        <dbReference type="ARBA" id="ARBA00022490"/>
    </source>
</evidence>
<dbReference type="InterPro" id="IPR046982">
    <property type="entry name" value="BIN3/RVS161-like"/>
</dbReference>